<dbReference type="PANTHER" id="PTHR45953:SF1">
    <property type="entry name" value="IDURONATE 2-SULFATASE"/>
    <property type="match status" value="1"/>
</dbReference>
<dbReference type="GO" id="GO:0046872">
    <property type="term" value="F:metal ion binding"/>
    <property type="evidence" value="ECO:0007669"/>
    <property type="project" value="UniProtKB-KW"/>
</dbReference>
<protein>
    <submittedName>
        <fullName evidence="5">Arylsulfatase</fullName>
        <ecNumber evidence="5">3.1.6.1</ecNumber>
    </submittedName>
</protein>
<dbReference type="RefSeq" id="WP_121900487.1">
    <property type="nucleotide sequence ID" value="NZ_REFW01000001.1"/>
</dbReference>
<dbReference type="OrthoDB" id="9777306at2"/>
<dbReference type="Gene3D" id="3.40.720.10">
    <property type="entry name" value="Alkaline Phosphatase, subunit A"/>
    <property type="match status" value="1"/>
</dbReference>
<keyword evidence="2" id="KW-0479">Metal-binding</keyword>
<dbReference type="PANTHER" id="PTHR45953">
    <property type="entry name" value="IDURONATE 2-SULFATASE"/>
    <property type="match status" value="1"/>
</dbReference>
<dbReference type="EMBL" id="REFW01000001">
    <property type="protein sequence ID" value="RMB61939.1"/>
    <property type="molecule type" value="Genomic_DNA"/>
</dbReference>
<keyword evidence="6" id="KW-1185">Reference proteome</keyword>
<evidence type="ECO:0000256" key="3">
    <source>
        <dbReference type="ARBA" id="ARBA00022801"/>
    </source>
</evidence>
<dbReference type="SUPFAM" id="SSF53649">
    <property type="entry name" value="Alkaline phosphatase-like"/>
    <property type="match status" value="1"/>
</dbReference>
<accession>A0A3M0GLB5</accession>
<dbReference type="Proteomes" id="UP000275256">
    <property type="component" value="Unassembled WGS sequence"/>
</dbReference>
<dbReference type="PROSITE" id="PS00149">
    <property type="entry name" value="SULFATASE_2"/>
    <property type="match status" value="1"/>
</dbReference>
<organism evidence="5 6">
    <name type="scientific">Tessaracoccus antarcticus</name>
    <dbReference type="NCBI Taxonomy" id="2479848"/>
    <lineage>
        <taxon>Bacteria</taxon>
        <taxon>Bacillati</taxon>
        <taxon>Actinomycetota</taxon>
        <taxon>Actinomycetes</taxon>
        <taxon>Propionibacteriales</taxon>
        <taxon>Propionibacteriaceae</taxon>
        <taxon>Tessaracoccus</taxon>
    </lineage>
</organism>
<dbReference type="InterPro" id="IPR017850">
    <property type="entry name" value="Alkaline_phosphatase_core_sf"/>
</dbReference>
<dbReference type="NCBIfam" id="NF010322">
    <property type="entry name" value="PRK13759.1"/>
    <property type="match status" value="1"/>
</dbReference>
<comment type="caution">
    <text evidence="5">The sequence shown here is derived from an EMBL/GenBank/DDBJ whole genome shotgun (WGS) entry which is preliminary data.</text>
</comment>
<evidence type="ECO:0000259" key="4">
    <source>
        <dbReference type="Pfam" id="PF00884"/>
    </source>
</evidence>
<gene>
    <name evidence="5" type="ORF">EAX62_04945</name>
</gene>
<evidence type="ECO:0000256" key="1">
    <source>
        <dbReference type="ARBA" id="ARBA00008779"/>
    </source>
</evidence>
<sequence length="501" mass="56235">MEPTPRNRPHILLICVDQMRGDALSLLGHPVVRTPYLDQLGRRGTVFTNAYSATPTCVPARVALFTGQSPEAHGRYGYREGVPFTAAHGTTVATVLGEHGYQTQAIGKMHVFPERSRAGFDNVVLHDGFLHFGRRHGNRNLEANDDYLAWLHRQPGHAQSDHVDHGAGCNSQVARPWDKAEALHPTTWTVTQAIDFLRRRDTTAPFFLYLSFHRPHAPYDPPQWLLEQYLAAEHPDQVMGDWVADVAEHLTDGEVEGEFTRQPDDVRRRVRAGYWGLISQIDFQVNRLMEALSDHGLLEDTAVVFTSDHGDMMGDHHMWRKTVGYEGSAKVPLIVTLPPSDDAHPRGALRAEVAELRDVMPTLLGIAGVTVPHTVDGRSLLPLARGDDAPWRTHIHGEHTLHRFGMWQANHWVTDGHHKLMWFSGDGRQQFFDLDADPHEEHDLIDDPSRSRDVALWRGRLVEALTGREEGFVADGDLVAGRPVTTESSRVQQVIDEWCAG</sequence>
<dbReference type="GO" id="GO:0004065">
    <property type="term" value="F:arylsulfatase activity"/>
    <property type="evidence" value="ECO:0007669"/>
    <property type="project" value="UniProtKB-EC"/>
</dbReference>
<dbReference type="GO" id="GO:0005737">
    <property type="term" value="C:cytoplasm"/>
    <property type="evidence" value="ECO:0007669"/>
    <property type="project" value="TreeGrafter"/>
</dbReference>
<evidence type="ECO:0000313" key="5">
    <source>
        <dbReference type="EMBL" id="RMB61939.1"/>
    </source>
</evidence>
<dbReference type="AlphaFoldDB" id="A0A3M0GLB5"/>
<comment type="similarity">
    <text evidence="1">Belongs to the sulfatase family.</text>
</comment>
<proteinExistence type="inferred from homology"/>
<reference evidence="5 6" key="1">
    <citation type="submission" date="2018-10" db="EMBL/GenBank/DDBJ databases">
        <title>Tessaracoccus antarcticuss sp. nov., isolated from sediment.</title>
        <authorList>
            <person name="Zhou L.Y."/>
            <person name="Du Z.J."/>
        </authorList>
    </citation>
    <scope>NUCLEOTIDE SEQUENCE [LARGE SCALE GENOMIC DNA]</scope>
    <source>
        <strain evidence="5 6">JDX10</strain>
    </source>
</reference>
<evidence type="ECO:0000256" key="2">
    <source>
        <dbReference type="ARBA" id="ARBA00022723"/>
    </source>
</evidence>
<dbReference type="Pfam" id="PF00884">
    <property type="entry name" value="Sulfatase"/>
    <property type="match status" value="1"/>
</dbReference>
<keyword evidence="3 5" id="KW-0378">Hydrolase</keyword>
<dbReference type="EC" id="3.1.6.1" evidence="5"/>
<dbReference type="InterPro" id="IPR000917">
    <property type="entry name" value="Sulfatase_N"/>
</dbReference>
<feature type="domain" description="Sulfatase N-terminal" evidence="4">
    <location>
        <begin position="9"/>
        <end position="369"/>
    </location>
</feature>
<name>A0A3M0GLB5_9ACTN</name>
<dbReference type="InterPro" id="IPR024607">
    <property type="entry name" value="Sulfatase_CS"/>
</dbReference>
<evidence type="ECO:0000313" key="6">
    <source>
        <dbReference type="Proteomes" id="UP000275256"/>
    </source>
</evidence>